<sequence>MTESLTASAAIAFWEFCCDRTVDLLDIVLHIELEAVPGADGPGARPQRKPKGPRLSYDQFQLLSHYEVLDVPIHAEEEDLKRAYRQKALEHHPDKNLDDPDAAKKFLRVKEAFETLKDPVLHAEYDCQRAKQRDIPRTAPTPARTPQRNGQTSLLDILGRFRNFVLYGGFLSGLTGPPLPPGIARLSPAQYIHQYPPPFKSTGISIDDLASFITSFPDVRLTMKPGPLNFFKVVGGFFDCIEYDELQHDRHTVRAPIFGNELNRWCSRDNRPYSLDGYTIVPLRPPYAAEFYEHWVQFETKKDFSWMAFHGYAPQDLVYASVRERAEAANIAGRLQYKAQYEAMVRSIASALMGIDPRLSRFYMTTGRPEPGNRPGPGPRRPEPGPSRKYDSNANHKNRRKGKKTKNGKARW</sequence>
<dbReference type="EMBL" id="JAACJK010000228">
    <property type="protein sequence ID" value="KAF5311249.1"/>
    <property type="molecule type" value="Genomic_DNA"/>
</dbReference>
<keyword evidence="4" id="KW-1185">Reference proteome</keyword>
<evidence type="ECO:0000313" key="4">
    <source>
        <dbReference type="Proteomes" id="UP000541558"/>
    </source>
</evidence>
<dbReference type="InterPro" id="IPR036869">
    <property type="entry name" value="J_dom_sf"/>
</dbReference>
<dbReference type="PRINTS" id="PR00625">
    <property type="entry name" value="JDOMAIN"/>
</dbReference>
<accession>A0A8H5ET00</accession>
<dbReference type="Pfam" id="PF00226">
    <property type="entry name" value="DnaJ"/>
    <property type="match status" value="1"/>
</dbReference>
<evidence type="ECO:0000259" key="2">
    <source>
        <dbReference type="PROSITE" id="PS50076"/>
    </source>
</evidence>
<organism evidence="3 4">
    <name type="scientific">Ephemerocybe angulata</name>
    <dbReference type="NCBI Taxonomy" id="980116"/>
    <lineage>
        <taxon>Eukaryota</taxon>
        <taxon>Fungi</taxon>
        <taxon>Dikarya</taxon>
        <taxon>Basidiomycota</taxon>
        <taxon>Agaricomycotina</taxon>
        <taxon>Agaricomycetes</taxon>
        <taxon>Agaricomycetidae</taxon>
        <taxon>Agaricales</taxon>
        <taxon>Agaricineae</taxon>
        <taxon>Psathyrellaceae</taxon>
        <taxon>Ephemerocybe</taxon>
    </lineage>
</organism>
<feature type="domain" description="J" evidence="2">
    <location>
        <begin position="64"/>
        <end position="129"/>
    </location>
</feature>
<reference evidence="3 4" key="1">
    <citation type="journal article" date="2020" name="ISME J.">
        <title>Uncovering the hidden diversity of litter-decomposition mechanisms in mushroom-forming fungi.</title>
        <authorList>
            <person name="Floudas D."/>
            <person name="Bentzer J."/>
            <person name="Ahren D."/>
            <person name="Johansson T."/>
            <person name="Persson P."/>
            <person name="Tunlid A."/>
        </authorList>
    </citation>
    <scope>NUCLEOTIDE SEQUENCE [LARGE SCALE GENOMIC DNA]</scope>
    <source>
        <strain evidence="3 4">CBS 175.51</strain>
    </source>
</reference>
<evidence type="ECO:0000256" key="1">
    <source>
        <dbReference type="SAM" id="MobiDB-lite"/>
    </source>
</evidence>
<dbReference type="InterPro" id="IPR001623">
    <property type="entry name" value="DnaJ_domain"/>
</dbReference>
<dbReference type="AlphaFoldDB" id="A0A8H5ET00"/>
<protein>
    <recommendedName>
        <fullName evidence="2">J domain-containing protein</fullName>
    </recommendedName>
</protein>
<feature type="compositionally biased region" description="Basic and acidic residues" evidence="1">
    <location>
        <begin position="380"/>
        <end position="391"/>
    </location>
</feature>
<feature type="region of interest" description="Disordered" evidence="1">
    <location>
        <begin position="363"/>
        <end position="412"/>
    </location>
</feature>
<proteinExistence type="predicted"/>
<evidence type="ECO:0000313" key="3">
    <source>
        <dbReference type="EMBL" id="KAF5311249.1"/>
    </source>
</evidence>
<dbReference type="GO" id="GO:0005737">
    <property type="term" value="C:cytoplasm"/>
    <property type="evidence" value="ECO:0007669"/>
    <property type="project" value="TreeGrafter"/>
</dbReference>
<comment type="caution">
    <text evidence="3">The sequence shown here is derived from an EMBL/GenBank/DDBJ whole genome shotgun (WGS) entry which is preliminary data.</text>
</comment>
<dbReference type="PANTHER" id="PTHR44029:SF1">
    <property type="entry name" value="DNAJ HOMOLOG SUBFAMILY C MEMBER 21"/>
    <property type="match status" value="1"/>
</dbReference>
<feature type="compositionally biased region" description="Basic residues" evidence="1">
    <location>
        <begin position="396"/>
        <end position="412"/>
    </location>
</feature>
<dbReference type="Gene3D" id="1.10.287.110">
    <property type="entry name" value="DnaJ domain"/>
    <property type="match status" value="1"/>
</dbReference>
<dbReference type="OrthoDB" id="10250354at2759"/>
<name>A0A8H5ET00_9AGAR</name>
<dbReference type="InterPro" id="IPR051964">
    <property type="entry name" value="Chaperone_stress_response"/>
</dbReference>
<dbReference type="SMART" id="SM00271">
    <property type="entry name" value="DnaJ"/>
    <property type="match status" value="1"/>
</dbReference>
<dbReference type="CDD" id="cd06257">
    <property type="entry name" value="DnaJ"/>
    <property type="match status" value="1"/>
</dbReference>
<dbReference type="SUPFAM" id="SSF46565">
    <property type="entry name" value="Chaperone J-domain"/>
    <property type="match status" value="1"/>
</dbReference>
<dbReference type="PANTHER" id="PTHR44029">
    <property type="entry name" value="DNAJ HOMOLOG SUBFAMILY C MEMBER 21"/>
    <property type="match status" value="1"/>
</dbReference>
<gene>
    <name evidence="3" type="ORF">D9611_013013</name>
</gene>
<dbReference type="PROSITE" id="PS50076">
    <property type="entry name" value="DNAJ_2"/>
    <property type="match status" value="1"/>
</dbReference>
<dbReference type="Proteomes" id="UP000541558">
    <property type="component" value="Unassembled WGS sequence"/>
</dbReference>